<reference evidence="2" key="1">
    <citation type="submission" date="2022-11" db="UniProtKB">
        <authorList>
            <consortium name="WormBaseParasite"/>
        </authorList>
    </citation>
    <scope>IDENTIFICATION</scope>
</reference>
<dbReference type="Proteomes" id="UP000887565">
    <property type="component" value="Unplaced"/>
</dbReference>
<keyword evidence="1" id="KW-1185">Reference proteome</keyword>
<protein>
    <submittedName>
        <fullName evidence="2">Ribosomal protein L2</fullName>
    </submittedName>
</protein>
<dbReference type="WBParaSite" id="nRc.2.0.1.t00147-RA">
    <property type="protein sequence ID" value="nRc.2.0.1.t00147-RA"/>
    <property type="gene ID" value="nRc.2.0.1.g00147"/>
</dbReference>
<proteinExistence type="predicted"/>
<evidence type="ECO:0000313" key="1">
    <source>
        <dbReference type="Proteomes" id="UP000887565"/>
    </source>
</evidence>
<dbReference type="AlphaFoldDB" id="A0A915HFH3"/>
<organism evidence="1 2">
    <name type="scientific">Romanomermis culicivorax</name>
    <name type="common">Nematode worm</name>
    <dbReference type="NCBI Taxonomy" id="13658"/>
    <lineage>
        <taxon>Eukaryota</taxon>
        <taxon>Metazoa</taxon>
        <taxon>Ecdysozoa</taxon>
        <taxon>Nematoda</taxon>
        <taxon>Enoplea</taxon>
        <taxon>Dorylaimia</taxon>
        <taxon>Mermithida</taxon>
        <taxon>Mermithoidea</taxon>
        <taxon>Mermithidae</taxon>
        <taxon>Romanomermis</taxon>
    </lineage>
</organism>
<name>A0A915HFH3_ROMCU</name>
<sequence length="102" mass="11301">MTVEPKMVGSVNFPSRCAEIGTLYRHHGKIEHCSIPPSLHRDCAVAVIYGSTVLSENRVSVSRPWKPCSRRNLIGYGCRGRDRGPRTVKYKGGLIVANPKSH</sequence>
<accession>A0A915HFH3</accession>
<evidence type="ECO:0000313" key="2">
    <source>
        <dbReference type="WBParaSite" id="nRc.2.0.1.t00147-RA"/>
    </source>
</evidence>